<comment type="caution">
    <text evidence="2">The sequence shown here is derived from an EMBL/GenBank/DDBJ whole genome shotgun (WGS) entry which is preliminary data.</text>
</comment>
<dbReference type="Proteomes" id="UP000520767">
    <property type="component" value="Unassembled WGS sequence"/>
</dbReference>
<proteinExistence type="predicted"/>
<keyword evidence="1" id="KW-0812">Transmembrane</keyword>
<reference evidence="2 3" key="1">
    <citation type="submission" date="2020-08" db="EMBL/GenBank/DDBJ databases">
        <title>Genomic Encyclopedia of Type Strains, Phase III (KMG-III): the genomes of soil and plant-associated and newly described type strains.</title>
        <authorList>
            <person name="Whitman W."/>
        </authorList>
    </citation>
    <scope>NUCLEOTIDE SEQUENCE [LARGE SCALE GENOMIC DNA]</scope>
    <source>
        <strain evidence="2 3">CECT 8960</strain>
    </source>
</reference>
<organism evidence="2 3">
    <name type="scientific">Actinophytocola algeriensis</name>
    <dbReference type="NCBI Taxonomy" id="1768010"/>
    <lineage>
        <taxon>Bacteria</taxon>
        <taxon>Bacillati</taxon>
        <taxon>Actinomycetota</taxon>
        <taxon>Actinomycetes</taxon>
        <taxon>Pseudonocardiales</taxon>
        <taxon>Pseudonocardiaceae</taxon>
    </lineage>
</organism>
<name>A0A7W7QBT0_9PSEU</name>
<keyword evidence="3" id="KW-1185">Reference proteome</keyword>
<dbReference type="InterPro" id="IPR045919">
    <property type="entry name" value="DUF6338"/>
</dbReference>
<gene>
    <name evidence="2" type="ORF">FHR82_006851</name>
</gene>
<evidence type="ECO:0000313" key="2">
    <source>
        <dbReference type="EMBL" id="MBB4910593.1"/>
    </source>
</evidence>
<keyword evidence="1" id="KW-1133">Transmembrane helix</keyword>
<evidence type="ECO:0000256" key="1">
    <source>
        <dbReference type="SAM" id="Phobius"/>
    </source>
</evidence>
<feature type="transmembrane region" description="Helical" evidence="1">
    <location>
        <begin position="45"/>
        <end position="65"/>
    </location>
</feature>
<feature type="transmembrane region" description="Helical" evidence="1">
    <location>
        <begin position="6"/>
        <end position="25"/>
    </location>
</feature>
<dbReference type="AlphaFoldDB" id="A0A7W7QBT0"/>
<dbReference type="EMBL" id="JACHJQ010000007">
    <property type="protein sequence ID" value="MBB4910593.1"/>
    <property type="molecule type" value="Genomic_DNA"/>
</dbReference>
<sequence length="259" mass="28366">MIPAGAFGIVVFFLFVAPGICYELLRDRTRLPREESTFVHISRVLLFGTFITVISVFLMALVRWISPTSLLNLPDLLLAPTTYVADHAVLVGWTLFVQLALSASFAVVFSDVVTSRAAKGRPIHQADAWHAICEEAAEPYEYVKLSVHLKSGRDILGVYVGASTDLDPTKRELILGAPLEDRMAGSDRAVSMNEAWQRIVVPGSEIEYFAASYVGVAKSPGSTTSGVPHRARTWVSSHWRSWKVAAPTALVLLLVCVLL</sequence>
<feature type="transmembrane region" description="Helical" evidence="1">
    <location>
        <begin position="85"/>
        <end position="109"/>
    </location>
</feature>
<dbReference type="Pfam" id="PF19865">
    <property type="entry name" value="DUF6338"/>
    <property type="match status" value="1"/>
</dbReference>
<keyword evidence="1" id="KW-0472">Membrane</keyword>
<accession>A0A7W7QBT0</accession>
<protein>
    <submittedName>
        <fullName evidence="2">Uncharacterized protein</fullName>
    </submittedName>
</protein>
<dbReference type="RefSeq" id="WP_184814616.1">
    <property type="nucleotide sequence ID" value="NZ_JACHJQ010000007.1"/>
</dbReference>
<evidence type="ECO:0000313" key="3">
    <source>
        <dbReference type="Proteomes" id="UP000520767"/>
    </source>
</evidence>